<dbReference type="SUPFAM" id="SSF52317">
    <property type="entry name" value="Class I glutamine amidotransferase-like"/>
    <property type="match status" value="1"/>
</dbReference>
<reference evidence="9" key="1">
    <citation type="submission" date="2020-07" db="EMBL/GenBank/DDBJ databases">
        <title>Huge and variable diversity of episymbiotic CPR bacteria and DPANN archaea in groundwater ecosystems.</title>
        <authorList>
            <person name="He C.Y."/>
            <person name="Keren R."/>
            <person name="Whittaker M."/>
            <person name="Farag I.F."/>
            <person name="Doudna J."/>
            <person name="Cate J.H.D."/>
            <person name="Banfield J.F."/>
        </authorList>
    </citation>
    <scope>NUCLEOTIDE SEQUENCE</scope>
    <source>
        <strain evidence="9">NC_groundwater_580_Pr5_B-0.1um_64_19</strain>
    </source>
</reference>
<evidence type="ECO:0000259" key="7">
    <source>
        <dbReference type="Pfam" id="PF02016"/>
    </source>
</evidence>
<dbReference type="InterPro" id="IPR040921">
    <property type="entry name" value="Peptidase_S66C"/>
</dbReference>
<dbReference type="Proteomes" id="UP000779809">
    <property type="component" value="Unassembled WGS sequence"/>
</dbReference>
<accession>A0A932A8T8</accession>
<evidence type="ECO:0000256" key="2">
    <source>
        <dbReference type="ARBA" id="ARBA00022645"/>
    </source>
</evidence>
<dbReference type="CDD" id="cd07025">
    <property type="entry name" value="Peptidase_S66"/>
    <property type="match status" value="1"/>
</dbReference>
<feature type="domain" description="LD-carboxypeptidase N-terminal" evidence="7">
    <location>
        <begin position="20"/>
        <end position="136"/>
    </location>
</feature>
<comment type="caution">
    <text evidence="9">The sequence shown here is derived from an EMBL/GenBank/DDBJ whole genome shotgun (WGS) entry which is preliminary data.</text>
</comment>
<keyword evidence="3" id="KW-0645">Protease</keyword>
<sequence>MPSPAPTRRKPPALLPGDTVGIVAPASNLQPAMLEAGVRGLERMGYRPFYLPSILDQDIFFAGSVERRARELEEMFGREEVRAILCARGGYGANTLLGALDLKKIAVHPKIFCGCSDITTLLTYFTDAGGFVTLHGPMVTKDFAGQPGSGVELASWQAAVSGKAEWEIASSDVRTLVEGSAEGVLYGGCLSMLVASLGTPYEIETSGTILFMEDVATKPYQIDRMLMHLRLAGKFEGVRGIVLGEMLDCKQHPDQKYTLDEVILRVVGELGVPVATGLKSGHVTGENITLPIGVRARLAANQNVKLTVLESATAPRSAEKPTARGRS</sequence>
<dbReference type="AlphaFoldDB" id="A0A932A8T8"/>
<dbReference type="SUPFAM" id="SSF141986">
    <property type="entry name" value="LD-carboxypeptidase A C-terminal domain-like"/>
    <property type="match status" value="1"/>
</dbReference>
<dbReference type="InterPro" id="IPR003507">
    <property type="entry name" value="S66_fam"/>
</dbReference>
<feature type="active site" description="Charge relay system" evidence="6">
    <location>
        <position position="213"/>
    </location>
</feature>
<dbReference type="EMBL" id="JACPNR010000010">
    <property type="protein sequence ID" value="MBI2678821.1"/>
    <property type="molecule type" value="Genomic_DNA"/>
</dbReference>
<evidence type="ECO:0000313" key="9">
    <source>
        <dbReference type="EMBL" id="MBI2678821.1"/>
    </source>
</evidence>
<dbReference type="GO" id="GO:0004180">
    <property type="term" value="F:carboxypeptidase activity"/>
    <property type="evidence" value="ECO:0007669"/>
    <property type="project" value="UniProtKB-KW"/>
</dbReference>
<dbReference type="InterPro" id="IPR029062">
    <property type="entry name" value="Class_I_gatase-like"/>
</dbReference>
<dbReference type="PIRSF" id="PIRSF028757">
    <property type="entry name" value="LD-carboxypeptidase"/>
    <property type="match status" value="1"/>
</dbReference>
<keyword evidence="2" id="KW-0121">Carboxypeptidase</keyword>
<dbReference type="Gene3D" id="3.50.30.60">
    <property type="entry name" value="LD-carboxypeptidase A C-terminal domain-like"/>
    <property type="match status" value="1"/>
</dbReference>
<comment type="similarity">
    <text evidence="1">Belongs to the peptidase S66 family.</text>
</comment>
<dbReference type="PANTHER" id="PTHR30237">
    <property type="entry name" value="MURAMOYLTETRAPEPTIDE CARBOXYPEPTIDASE"/>
    <property type="match status" value="1"/>
</dbReference>
<dbReference type="InterPro" id="IPR040449">
    <property type="entry name" value="Peptidase_S66_N"/>
</dbReference>
<keyword evidence="4" id="KW-0378">Hydrolase</keyword>
<dbReference type="InterPro" id="IPR027478">
    <property type="entry name" value="LdcA_N"/>
</dbReference>
<dbReference type="Pfam" id="PF17676">
    <property type="entry name" value="Peptidase_S66C"/>
    <property type="match status" value="1"/>
</dbReference>
<evidence type="ECO:0000259" key="8">
    <source>
        <dbReference type="Pfam" id="PF17676"/>
    </source>
</evidence>
<dbReference type="GO" id="GO:0006508">
    <property type="term" value="P:proteolysis"/>
    <property type="evidence" value="ECO:0007669"/>
    <property type="project" value="UniProtKB-KW"/>
</dbReference>
<proteinExistence type="inferred from homology"/>
<protein>
    <submittedName>
        <fullName evidence="9">LD-carboxypeptidase</fullName>
    </submittedName>
</protein>
<evidence type="ECO:0000256" key="6">
    <source>
        <dbReference type="PIRSR" id="PIRSR028757-1"/>
    </source>
</evidence>
<name>A0A932A8T8_9BACT</name>
<dbReference type="Gene3D" id="3.40.50.10740">
    <property type="entry name" value="Class I glutamine amidotransferase-like"/>
    <property type="match status" value="1"/>
</dbReference>
<feature type="active site" description="Nucleophile" evidence="6">
    <location>
        <position position="116"/>
    </location>
</feature>
<evidence type="ECO:0000256" key="5">
    <source>
        <dbReference type="ARBA" id="ARBA00022825"/>
    </source>
</evidence>
<feature type="domain" description="LD-carboxypeptidase C-terminal" evidence="8">
    <location>
        <begin position="182"/>
        <end position="298"/>
    </location>
</feature>
<dbReference type="GO" id="GO:0008236">
    <property type="term" value="F:serine-type peptidase activity"/>
    <property type="evidence" value="ECO:0007669"/>
    <property type="project" value="UniProtKB-KW"/>
</dbReference>
<keyword evidence="5" id="KW-0720">Serine protease</keyword>
<gene>
    <name evidence="9" type="ORF">HYX28_08570</name>
</gene>
<evidence type="ECO:0000256" key="4">
    <source>
        <dbReference type="ARBA" id="ARBA00022801"/>
    </source>
</evidence>
<dbReference type="InterPro" id="IPR027461">
    <property type="entry name" value="Carboxypeptidase_A_C_sf"/>
</dbReference>
<dbReference type="Pfam" id="PF02016">
    <property type="entry name" value="Peptidase_S66"/>
    <property type="match status" value="1"/>
</dbReference>
<evidence type="ECO:0000256" key="1">
    <source>
        <dbReference type="ARBA" id="ARBA00010233"/>
    </source>
</evidence>
<dbReference type="PANTHER" id="PTHR30237:SF2">
    <property type="entry name" value="MUREIN TETRAPEPTIDE CARBOXYPEPTIDASE"/>
    <property type="match status" value="1"/>
</dbReference>
<feature type="active site" description="Charge relay system" evidence="6">
    <location>
        <position position="282"/>
    </location>
</feature>
<organism evidence="9 10">
    <name type="scientific">Candidatus Korobacter versatilis</name>
    <dbReference type="NCBI Taxonomy" id="658062"/>
    <lineage>
        <taxon>Bacteria</taxon>
        <taxon>Pseudomonadati</taxon>
        <taxon>Acidobacteriota</taxon>
        <taxon>Terriglobia</taxon>
        <taxon>Terriglobales</taxon>
        <taxon>Candidatus Korobacteraceae</taxon>
        <taxon>Candidatus Korobacter</taxon>
    </lineage>
</organism>
<evidence type="ECO:0000256" key="3">
    <source>
        <dbReference type="ARBA" id="ARBA00022670"/>
    </source>
</evidence>
<evidence type="ECO:0000313" key="10">
    <source>
        <dbReference type="Proteomes" id="UP000779809"/>
    </source>
</evidence>